<dbReference type="Pfam" id="PF25917">
    <property type="entry name" value="BSH_RND"/>
    <property type="match status" value="1"/>
</dbReference>
<accession>Q0B0H3</accession>
<evidence type="ECO:0000313" key="8">
    <source>
        <dbReference type="Proteomes" id="UP000001968"/>
    </source>
</evidence>
<dbReference type="GO" id="GO:0030313">
    <property type="term" value="C:cell envelope"/>
    <property type="evidence" value="ECO:0007669"/>
    <property type="project" value="UniProtKB-SubCell"/>
</dbReference>
<dbReference type="eggNOG" id="COG1566">
    <property type="taxonomic scope" value="Bacteria"/>
</dbReference>
<dbReference type="Gene3D" id="1.10.287.470">
    <property type="entry name" value="Helix hairpin bin"/>
    <property type="match status" value="1"/>
</dbReference>
<sequence length="334" mass="36704">MARKKYAVIIFLVMLLLVAMGIFYAYFYQQQKALADRRESLAATGTIEAKTIMTSFKVPGRIETLLFDEGATVEKGQELAVLETQEIEARLLQAEGSCQAAEGLAGQAEKAVSLTSQTVEAKIAQAEANLTNYQQKFDRVKSLHESGAIADSQFDEAANALKAAQGQLDEARAGREKVEVAQQEHLAAVGKAQQAQGVLQEAQTAMNNTRLKSPISGYITQKVIEEGEMLNAGTPVFEISDLKHPYVKVFIDERKIGRVYLQQAVEVRVDAFPRKVFPGKVVWISDAGQFAVQKAINEQYSHDIRSFEVKIDLPNDDLALKTGMTASVQFAEGK</sequence>
<dbReference type="OrthoDB" id="250565at2"/>
<dbReference type="InterPro" id="IPR050465">
    <property type="entry name" value="UPF0194_transport"/>
</dbReference>
<dbReference type="PANTHER" id="PTHR32347:SF23">
    <property type="entry name" value="BLL5650 PROTEIN"/>
    <property type="match status" value="1"/>
</dbReference>
<keyword evidence="4" id="KW-1133">Transmembrane helix</keyword>
<dbReference type="EMBL" id="CP000448">
    <property type="protein sequence ID" value="ABI67531.1"/>
    <property type="molecule type" value="Genomic_DNA"/>
</dbReference>
<evidence type="ECO:0000256" key="1">
    <source>
        <dbReference type="ARBA" id="ARBA00004196"/>
    </source>
</evidence>
<dbReference type="SUPFAM" id="SSF111369">
    <property type="entry name" value="HlyD-like secretion proteins"/>
    <property type="match status" value="3"/>
</dbReference>
<proteinExistence type="predicted"/>
<name>Q0B0H3_SYNWW</name>
<dbReference type="Proteomes" id="UP000001968">
    <property type="component" value="Chromosome"/>
</dbReference>
<evidence type="ECO:0000256" key="2">
    <source>
        <dbReference type="ARBA" id="ARBA00023054"/>
    </source>
</evidence>
<feature type="domain" description="Multidrug resistance protein MdtA-like barrel-sandwich hybrid" evidence="5">
    <location>
        <begin position="57"/>
        <end position="236"/>
    </location>
</feature>
<dbReference type="KEGG" id="swo:Swol_0179"/>
<evidence type="ECO:0000256" key="3">
    <source>
        <dbReference type="SAM" id="Coils"/>
    </source>
</evidence>
<dbReference type="AlphaFoldDB" id="Q0B0H3"/>
<evidence type="ECO:0000259" key="5">
    <source>
        <dbReference type="Pfam" id="PF25917"/>
    </source>
</evidence>
<evidence type="ECO:0000256" key="4">
    <source>
        <dbReference type="SAM" id="Phobius"/>
    </source>
</evidence>
<gene>
    <name evidence="7" type="ordered locus">Swol_0179</name>
</gene>
<dbReference type="HOGENOM" id="CLU_018816_6_1_9"/>
<dbReference type="InterPro" id="IPR058625">
    <property type="entry name" value="MdtA-like_BSH"/>
</dbReference>
<dbReference type="Gene3D" id="2.40.50.100">
    <property type="match status" value="1"/>
</dbReference>
<dbReference type="RefSeq" id="WP_011639640.1">
    <property type="nucleotide sequence ID" value="NC_008346.1"/>
</dbReference>
<dbReference type="PANTHER" id="PTHR32347">
    <property type="entry name" value="EFFLUX SYSTEM COMPONENT YKNX-RELATED"/>
    <property type="match status" value="1"/>
</dbReference>
<feature type="coiled-coil region" evidence="3">
    <location>
        <begin position="116"/>
        <end position="212"/>
    </location>
</feature>
<evidence type="ECO:0000313" key="7">
    <source>
        <dbReference type="EMBL" id="ABI67531.1"/>
    </source>
</evidence>
<feature type="transmembrane region" description="Helical" evidence="4">
    <location>
        <begin position="6"/>
        <end position="28"/>
    </location>
</feature>
<reference evidence="8" key="1">
    <citation type="journal article" date="2010" name="Environ. Microbiol.">
        <title>The genome of Syntrophomonas wolfei: new insights into syntrophic metabolism and biohydrogen production.</title>
        <authorList>
            <person name="Sieber J.R."/>
            <person name="Sims D.R."/>
            <person name="Han C."/>
            <person name="Kim E."/>
            <person name="Lykidis A."/>
            <person name="Lapidus A.L."/>
            <person name="McDonnald E."/>
            <person name="Rohlin L."/>
            <person name="Culley D.E."/>
            <person name="Gunsalus R."/>
            <person name="McInerney M.J."/>
        </authorList>
    </citation>
    <scope>NUCLEOTIDE SEQUENCE [LARGE SCALE GENOMIC DNA]</scope>
    <source>
        <strain evidence="8">DSM 2245B / Goettingen</strain>
    </source>
</reference>
<dbReference type="Gene3D" id="2.40.30.170">
    <property type="match status" value="1"/>
</dbReference>
<evidence type="ECO:0000259" key="6">
    <source>
        <dbReference type="Pfam" id="PF25954"/>
    </source>
</evidence>
<keyword evidence="4" id="KW-0472">Membrane</keyword>
<dbReference type="STRING" id="335541.Swol_0179"/>
<organism evidence="7 8">
    <name type="scientific">Syntrophomonas wolfei subsp. wolfei (strain DSM 2245B / Goettingen)</name>
    <dbReference type="NCBI Taxonomy" id="335541"/>
    <lineage>
        <taxon>Bacteria</taxon>
        <taxon>Bacillati</taxon>
        <taxon>Bacillota</taxon>
        <taxon>Clostridia</taxon>
        <taxon>Eubacteriales</taxon>
        <taxon>Syntrophomonadaceae</taxon>
        <taxon>Syntrophomonas</taxon>
    </lineage>
</organism>
<keyword evidence="2 3" id="KW-0175">Coiled coil</keyword>
<dbReference type="InterPro" id="IPR058792">
    <property type="entry name" value="Beta-barrel_RND_2"/>
</dbReference>
<dbReference type="Pfam" id="PF25954">
    <property type="entry name" value="Beta-barrel_RND_2"/>
    <property type="match status" value="1"/>
</dbReference>
<comment type="subcellular location">
    <subcellularLocation>
        <location evidence="1">Cell envelope</location>
    </subcellularLocation>
</comment>
<feature type="domain" description="CusB-like beta-barrel" evidence="6">
    <location>
        <begin position="248"/>
        <end position="332"/>
    </location>
</feature>
<keyword evidence="4" id="KW-0812">Transmembrane</keyword>
<protein>
    <submittedName>
        <fullName evidence="7">Secretion protein HlyD</fullName>
    </submittedName>
</protein>
<keyword evidence="8" id="KW-1185">Reference proteome</keyword>